<dbReference type="CDD" id="cd00174">
    <property type="entry name" value="SH3"/>
    <property type="match status" value="1"/>
</dbReference>
<proteinExistence type="predicted"/>
<dbReference type="Pfam" id="PF07653">
    <property type="entry name" value="SH3_2"/>
    <property type="match status" value="1"/>
</dbReference>
<comment type="caution">
    <text evidence="5">The sequence shown here is derived from an EMBL/GenBank/DDBJ whole genome shotgun (WGS) entry which is preliminary data.</text>
</comment>
<feature type="compositionally biased region" description="Gly residues" evidence="3">
    <location>
        <begin position="301"/>
        <end position="312"/>
    </location>
</feature>
<dbReference type="SMART" id="SM00326">
    <property type="entry name" value="SH3"/>
    <property type="match status" value="1"/>
</dbReference>
<keyword evidence="6" id="KW-1185">Reference proteome</keyword>
<evidence type="ECO:0000256" key="1">
    <source>
        <dbReference type="ARBA" id="ARBA00022443"/>
    </source>
</evidence>
<organism evidence="5 6">
    <name type="scientific">Tieghemiomyces parasiticus</name>
    <dbReference type="NCBI Taxonomy" id="78921"/>
    <lineage>
        <taxon>Eukaryota</taxon>
        <taxon>Fungi</taxon>
        <taxon>Fungi incertae sedis</taxon>
        <taxon>Zoopagomycota</taxon>
        <taxon>Kickxellomycotina</taxon>
        <taxon>Dimargaritomycetes</taxon>
        <taxon>Dimargaritales</taxon>
        <taxon>Dimargaritaceae</taxon>
        <taxon>Tieghemiomyces</taxon>
    </lineage>
</organism>
<feature type="domain" description="SH3" evidence="4">
    <location>
        <begin position="182"/>
        <end position="244"/>
    </location>
</feature>
<dbReference type="InterPro" id="IPR001452">
    <property type="entry name" value="SH3_domain"/>
</dbReference>
<gene>
    <name evidence="5" type="primary">GRB2</name>
    <name evidence="5" type="ORF">IWQ60_005240</name>
</gene>
<reference evidence="5" key="1">
    <citation type="submission" date="2022-07" db="EMBL/GenBank/DDBJ databases">
        <title>Phylogenomic reconstructions and comparative analyses of Kickxellomycotina fungi.</title>
        <authorList>
            <person name="Reynolds N.K."/>
            <person name="Stajich J.E."/>
            <person name="Barry K."/>
            <person name="Grigoriev I.V."/>
            <person name="Crous P."/>
            <person name="Smith M.E."/>
        </authorList>
    </citation>
    <scope>NUCLEOTIDE SEQUENCE</scope>
    <source>
        <strain evidence="5">RSA 861</strain>
    </source>
</reference>
<feature type="compositionally biased region" description="Gly residues" evidence="3">
    <location>
        <begin position="374"/>
        <end position="427"/>
    </location>
</feature>
<evidence type="ECO:0000259" key="4">
    <source>
        <dbReference type="PROSITE" id="PS50002"/>
    </source>
</evidence>
<dbReference type="Proteomes" id="UP001150569">
    <property type="component" value="Unassembled WGS sequence"/>
</dbReference>
<protein>
    <submittedName>
        <fullName evidence="5">Growth factor receptor-bound protein 2</fullName>
    </submittedName>
</protein>
<evidence type="ECO:0000256" key="3">
    <source>
        <dbReference type="SAM" id="MobiDB-lite"/>
    </source>
</evidence>
<evidence type="ECO:0000313" key="5">
    <source>
        <dbReference type="EMBL" id="KAJ1924361.1"/>
    </source>
</evidence>
<evidence type="ECO:0000313" key="6">
    <source>
        <dbReference type="Proteomes" id="UP001150569"/>
    </source>
</evidence>
<feature type="compositionally biased region" description="Pro residues" evidence="3">
    <location>
        <begin position="134"/>
        <end position="150"/>
    </location>
</feature>
<feature type="region of interest" description="Disordered" evidence="3">
    <location>
        <begin position="93"/>
        <end position="181"/>
    </location>
</feature>
<dbReference type="Gene3D" id="2.30.30.40">
    <property type="entry name" value="SH3 Domains"/>
    <property type="match status" value="1"/>
</dbReference>
<dbReference type="SUPFAM" id="SSF50044">
    <property type="entry name" value="SH3-domain"/>
    <property type="match status" value="1"/>
</dbReference>
<dbReference type="InterPro" id="IPR036028">
    <property type="entry name" value="SH3-like_dom_sf"/>
</dbReference>
<dbReference type="OrthoDB" id="5983572at2759"/>
<keyword evidence="5" id="KW-0675">Receptor</keyword>
<evidence type="ECO:0000256" key="2">
    <source>
        <dbReference type="PROSITE-ProRule" id="PRU00192"/>
    </source>
</evidence>
<dbReference type="PROSITE" id="PS50002">
    <property type="entry name" value="SH3"/>
    <property type="match status" value="1"/>
</dbReference>
<feature type="compositionally biased region" description="Gly residues" evidence="3">
    <location>
        <begin position="164"/>
        <end position="173"/>
    </location>
</feature>
<accession>A0A9W8DUS9</accession>
<dbReference type="AlphaFoldDB" id="A0A9W8DUS9"/>
<keyword evidence="1 2" id="KW-0728">SH3 domain</keyword>
<sequence>MDDEAIRFIINQTWSNVEFLYRFGVLNPVSYESISRRLPPRVSAFNKMWNPFPGAGGPQGGMGHGPGGMGGMGPGGMGPGGMAGMGGMGGGMGPGGFMNSGPGLRRSRTAGPGGNPHRREFAHGPSTPGNFGGPNPPSRGGPSPFGPGPGPFAGNGHSPHPGQPGSGADGSGDGQPLLPDGSYPKYVQAMFPCDATFEGAIAIQVGDIIQVLDPSRPDWWQGVIRGRPDGMGLFPANHTRPYLPNEDTSNLAGSFDAMGMGGPRSRPGRSATSPMPPNFNGGGPGNSFDPMDASGMDPSMGPGGGGPGGMGGPHPMSPRPPYSSGFEGGPGGGHSPRPSNFRHSFDPRNQQRPMSSHPDMMGGGGFQHRPRPSGGPGSDGGFYGGGGGSGMGGFGYGPGGPDVMGPNGGPPGGFGPDGYGFPGGAPRPGGPHMRRNSFQPDMMGRRPSRRATPGGM</sequence>
<feature type="region of interest" description="Disordered" evidence="3">
    <location>
        <begin position="262"/>
        <end position="456"/>
    </location>
</feature>
<dbReference type="EMBL" id="JANBPT010000277">
    <property type="protein sequence ID" value="KAJ1924361.1"/>
    <property type="molecule type" value="Genomic_DNA"/>
</dbReference>
<name>A0A9W8DUS9_9FUNG</name>